<dbReference type="NCBIfam" id="TIGR01200">
    <property type="entry name" value="GLPGLI"/>
    <property type="match status" value="1"/>
</dbReference>
<dbReference type="Proteomes" id="UP000183200">
    <property type="component" value="Unassembled WGS sequence"/>
</dbReference>
<dbReference type="STRING" id="430522.BFS30_18380"/>
<sequence>MMKRLVSFLVLISAWTGLKAQQLFIPYGKISFEKKVNLQRSLAEWDIPDEAKEKIKKYKVTNWELSFSRTKSIFKSVKQEEEQTNNLFFDFSGEPENELYADYQKQNRVLKKRIMGDDYLLNDTIPKVDWKIMHDVRNIAGYECRKAIGRINDTVYVVAFYTDEILLRGGPEGFSGLPGMILGLAIPRYYTTWFATKVAAFTNPSTDIVPPSKGKKTETEKDLKKLLEIFTRYDEQKKEKPEEQKKRLYGFVL</sequence>
<dbReference type="Pfam" id="PF09697">
    <property type="entry name" value="Porph_ging"/>
    <property type="match status" value="1"/>
</dbReference>
<dbReference type="OrthoDB" id="1440774at2"/>
<reference evidence="2" key="1">
    <citation type="submission" date="2016-10" db="EMBL/GenBank/DDBJ databases">
        <authorList>
            <person name="Varghese N."/>
            <person name="Submissions S."/>
        </authorList>
    </citation>
    <scope>NUCLEOTIDE SEQUENCE [LARGE SCALE GENOMIC DNA]</scope>
    <source>
        <strain evidence="2">DSM 19110</strain>
    </source>
</reference>
<evidence type="ECO:0000313" key="1">
    <source>
        <dbReference type="EMBL" id="SDM01162.1"/>
    </source>
</evidence>
<keyword evidence="2" id="KW-1185">Reference proteome</keyword>
<dbReference type="RefSeq" id="WP_074605557.1">
    <property type="nucleotide sequence ID" value="NZ_FNGY01000002.1"/>
</dbReference>
<dbReference type="AlphaFoldDB" id="A0A1G9PQR5"/>
<accession>A0A1G9PQR5</accession>
<gene>
    <name evidence="1" type="ORF">SAMN05421820_102731</name>
</gene>
<proteinExistence type="predicted"/>
<organism evidence="1 2">
    <name type="scientific">Pedobacter steynii</name>
    <dbReference type="NCBI Taxonomy" id="430522"/>
    <lineage>
        <taxon>Bacteria</taxon>
        <taxon>Pseudomonadati</taxon>
        <taxon>Bacteroidota</taxon>
        <taxon>Sphingobacteriia</taxon>
        <taxon>Sphingobacteriales</taxon>
        <taxon>Sphingobacteriaceae</taxon>
        <taxon>Pedobacter</taxon>
    </lineage>
</organism>
<dbReference type="InterPro" id="IPR005901">
    <property type="entry name" value="GLPGLI"/>
</dbReference>
<dbReference type="EMBL" id="FNGY01000002">
    <property type="protein sequence ID" value="SDM01162.1"/>
    <property type="molecule type" value="Genomic_DNA"/>
</dbReference>
<evidence type="ECO:0000313" key="2">
    <source>
        <dbReference type="Proteomes" id="UP000183200"/>
    </source>
</evidence>
<protein>
    <submittedName>
        <fullName evidence="1">GLPGLI family protein</fullName>
    </submittedName>
</protein>
<name>A0A1G9PQR5_9SPHI</name>